<dbReference type="InterPro" id="IPR026057">
    <property type="entry name" value="TBL_C"/>
</dbReference>
<evidence type="ECO:0000256" key="5">
    <source>
        <dbReference type="ARBA" id="ARBA00022989"/>
    </source>
</evidence>
<dbReference type="Proteomes" id="UP000030645">
    <property type="component" value="Unassembled WGS sequence"/>
</dbReference>
<dbReference type="GO" id="GO:0005794">
    <property type="term" value="C:Golgi apparatus"/>
    <property type="evidence" value="ECO:0007669"/>
    <property type="project" value="TreeGrafter"/>
</dbReference>
<sequence>MGNITTVSEGSKKSDIQLKKFKLFNFLVPSLASLALFFVTLLFIGSFFYLNDSETGIKTSTTNLARWSNIEITNGSSSSVRPSVRGNGRVGFLEEGGGECDIFDGNWVWDENYPLYKSQDCPFVDEGFRCSEHGRPNNFYTKWRCQPKDCNLPRFDAGTMLEKLIRNKRVVFAGDSIARNHWESLLCVLSVAVSNKSSIYEVNGNPITKHKGHLVFKFDDFNCIIEYFRSPFLVVQGRPPPRSPPRVRFSLRVDQMSWASRLWRDADIVILSSGHWWTYHKTLRAGGYFQEGNKLKMNMSIKTAYQRSIETMVNWVNTQLDANKTRVFFRTYSPSHFRLTTTLLLSLSFYSLENLIYKLSLVMEVLSQRPNKVDVLSVTNMTTRRKDGHPSIYNVRQENEPLHHQDCSHWCLPGVPDSWNELLYALLLKRELSKP</sequence>
<evidence type="ECO:0000256" key="3">
    <source>
        <dbReference type="ARBA" id="ARBA00022692"/>
    </source>
</evidence>
<dbReference type="PANTHER" id="PTHR32285:SF213">
    <property type="entry name" value="PROTEIN TRICHOME BIREFRINGENCE-LIKE 11"/>
    <property type="match status" value="1"/>
</dbReference>
<evidence type="ECO:0000256" key="1">
    <source>
        <dbReference type="ARBA" id="ARBA00004167"/>
    </source>
</evidence>
<evidence type="ECO:0000313" key="11">
    <source>
        <dbReference type="Proteomes" id="UP000030645"/>
    </source>
</evidence>
<organism evidence="10 11">
    <name type="scientific">Morus notabilis</name>
    <dbReference type="NCBI Taxonomy" id="981085"/>
    <lineage>
        <taxon>Eukaryota</taxon>
        <taxon>Viridiplantae</taxon>
        <taxon>Streptophyta</taxon>
        <taxon>Embryophyta</taxon>
        <taxon>Tracheophyta</taxon>
        <taxon>Spermatophyta</taxon>
        <taxon>Magnoliopsida</taxon>
        <taxon>eudicotyledons</taxon>
        <taxon>Gunneridae</taxon>
        <taxon>Pentapetalae</taxon>
        <taxon>rosids</taxon>
        <taxon>fabids</taxon>
        <taxon>Rosales</taxon>
        <taxon>Moraceae</taxon>
        <taxon>Moreae</taxon>
        <taxon>Morus</taxon>
    </lineage>
</organism>
<feature type="domain" description="Trichome birefringence-like N-terminal" evidence="9">
    <location>
        <begin position="99"/>
        <end position="151"/>
    </location>
</feature>
<comment type="subcellular location">
    <subcellularLocation>
        <location evidence="1">Membrane</location>
        <topology evidence="1">Single-pass membrane protein</topology>
    </subcellularLocation>
</comment>
<dbReference type="EMBL" id="KE343721">
    <property type="protein sequence ID" value="EXB39359.1"/>
    <property type="molecule type" value="Genomic_DNA"/>
</dbReference>
<evidence type="ECO:0000256" key="6">
    <source>
        <dbReference type="ARBA" id="ARBA00023136"/>
    </source>
</evidence>
<protein>
    <submittedName>
        <fullName evidence="10">Uncharacterized protein</fullName>
    </submittedName>
</protein>
<proteinExistence type="inferred from homology"/>
<dbReference type="GO" id="GO:0016020">
    <property type="term" value="C:membrane"/>
    <property type="evidence" value="ECO:0007669"/>
    <property type="project" value="UniProtKB-SubCell"/>
</dbReference>
<feature type="domain" description="Trichome birefringence-like C-terminal" evidence="8">
    <location>
        <begin position="152"/>
        <end position="425"/>
    </location>
</feature>
<evidence type="ECO:0000256" key="4">
    <source>
        <dbReference type="ARBA" id="ARBA00022968"/>
    </source>
</evidence>
<comment type="similarity">
    <text evidence="2">Belongs to the PC-esterase family. TBL subfamily.</text>
</comment>
<keyword evidence="11" id="KW-1185">Reference proteome</keyword>
<evidence type="ECO:0000259" key="8">
    <source>
        <dbReference type="Pfam" id="PF13839"/>
    </source>
</evidence>
<dbReference type="Pfam" id="PF13839">
    <property type="entry name" value="PC-Esterase"/>
    <property type="match status" value="1"/>
</dbReference>
<keyword evidence="5 7" id="KW-1133">Transmembrane helix</keyword>
<dbReference type="GO" id="GO:0016413">
    <property type="term" value="F:O-acetyltransferase activity"/>
    <property type="evidence" value="ECO:0007669"/>
    <property type="project" value="InterPro"/>
</dbReference>
<dbReference type="InterPro" id="IPR025846">
    <property type="entry name" value="TBL_N"/>
</dbReference>
<dbReference type="PANTHER" id="PTHR32285">
    <property type="entry name" value="PROTEIN TRICHOME BIREFRINGENCE-LIKE 9-RELATED"/>
    <property type="match status" value="1"/>
</dbReference>
<keyword evidence="3 7" id="KW-0812">Transmembrane</keyword>
<dbReference type="Pfam" id="PF14416">
    <property type="entry name" value="PMR5N"/>
    <property type="match status" value="1"/>
</dbReference>
<evidence type="ECO:0000256" key="7">
    <source>
        <dbReference type="SAM" id="Phobius"/>
    </source>
</evidence>
<accession>W9QKL4</accession>
<reference evidence="11" key="1">
    <citation type="submission" date="2013-01" db="EMBL/GenBank/DDBJ databases">
        <title>Draft Genome Sequence of a Mulberry Tree, Morus notabilis C.K. Schneid.</title>
        <authorList>
            <person name="He N."/>
            <person name="Zhao S."/>
        </authorList>
    </citation>
    <scope>NUCLEOTIDE SEQUENCE</scope>
</reference>
<dbReference type="InterPro" id="IPR029962">
    <property type="entry name" value="TBL"/>
</dbReference>
<evidence type="ECO:0000313" key="10">
    <source>
        <dbReference type="EMBL" id="EXB39359.1"/>
    </source>
</evidence>
<dbReference type="eggNOG" id="ENOG502QPPC">
    <property type="taxonomic scope" value="Eukaryota"/>
</dbReference>
<keyword evidence="4" id="KW-0735">Signal-anchor</keyword>
<dbReference type="AlphaFoldDB" id="W9QKL4"/>
<dbReference type="STRING" id="981085.W9QKL4"/>
<evidence type="ECO:0000256" key="2">
    <source>
        <dbReference type="ARBA" id="ARBA00007727"/>
    </source>
</evidence>
<gene>
    <name evidence="10" type="ORF">L484_025054</name>
</gene>
<feature type="transmembrane region" description="Helical" evidence="7">
    <location>
        <begin position="23"/>
        <end position="50"/>
    </location>
</feature>
<evidence type="ECO:0000259" key="9">
    <source>
        <dbReference type="Pfam" id="PF14416"/>
    </source>
</evidence>
<name>W9QKL4_9ROSA</name>
<keyword evidence="6 7" id="KW-0472">Membrane</keyword>